<feature type="non-terminal residue" evidence="1">
    <location>
        <position position="30"/>
    </location>
</feature>
<dbReference type="EMBL" id="HAEC01000573">
    <property type="protein sequence ID" value="SBQ68650.1"/>
    <property type="molecule type" value="Transcribed_RNA"/>
</dbReference>
<dbReference type="AlphaFoldDB" id="A0A1A8GAA3"/>
<accession>A0A1A8GAA3</accession>
<proteinExistence type="predicted"/>
<protein>
    <submittedName>
        <fullName evidence="1">Uncharacterized protein</fullName>
    </submittedName>
</protein>
<organism evidence="1">
    <name type="scientific">Nothobranchius korthausae</name>
    <dbReference type="NCBI Taxonomy" id="1143690"/>
    <lineage>
        <taxon>Eukaryota</taxon>
        <taxon>Metazoa</taxon>
        <taxon>Chordata</taxon>
        <taxon>Craniata</taxon>
        <taxon>Vertebrata</taxon>
        <taxon>Euteleostomi</taxon>
        <taxon>Actinopterygii</taxon>
        <taxon>Neopterygii</taxon>
        <taxon>Teleostei</taxon>
        <taxon>Neoteleostei</taxon>
        <taxon>Acanthomorphata</taxon>
        <taxon>Ovalentaria</taxon>
        <taxon>Atherinomorphae</taxon>
        <taxon>Cyprinodontiformes</taxon>
        <taxon>Nothobranchiidae</taxon>
        <taxon>Nothobranchius</taxon>
    </lineage>
</organism>
<reference evidence="1" key="2">
    <citation type="submission" date="2016-06" db="EMBL/GenBank/DDBJ databases">
        <title>The genome of a short-lived fish provides insights into sex chromosome evolution and the genetic control of aging.</title>
        <authorList>
            <person name="Reichwald K."/>
            <person name="Felder M."/>
            <person name="Petzold A."/>
            <person name="Koch P."/>
            <person name="Groth M."/>
            <person name="Platzer M."/>
        </authorList>
    </citation>
    <scope>NUCLEOTIDE SEQUENCE</scope>
    <source>
        <tissue evidence="1">Brain</tissue>
    </source>
</reference>
<evidence type="ECO:0000313" key="1">
    <source>
        <dbReference type="EMBL" id="SBQ68650.1"/>
    </source>
</evidence>
<sequence>MHDTGREILRFDPKCWTSSLFAKDNFGNLP</sequence>
<gene>
    <name evidence="1" type="primary">Nfu_g_1_009337</name>
</gene>
<reference evidence="1" key="1">
    <citation type="submission" date="2016-05" db="EMBL/GenBank/DDBJ databases">
        <authorList>
            <person name="Lavstsen T."/>
            <person name="Jespersen J.S."/>
        </authorList>
    </citation>
    <scope>NUCLEOTIDE SEQUENCE</scope>
    <source>
        <tissue evidence="1">Brain</tissue>
    </source>
</reference>
<name>A0A1A8GAA3_9TELE</name>